<gene>
    <name evidence="2" type="ORF">SAMN04488026_109021</name>
</gene>
<protein>
    <submittedName>
        <fullName evidence="2">Uncharacterized protein</fullName>
    </submittedName>
</protein>
<evidence type="ECO:0000313" key="2">
    <source>
        <dbReference type="EMBL" id="SDL51589.1"/>
    </source>
</evidence>
<dbReference type="RefSeq" id="WP_093163778.1">
    <property type="nucleotide sequence ID" value="NZ_FNEK01000090.1"/>
</dbReference>
<accession>A0A1G9KPG4</accession>
<name>A0A1G9KPG4_9RHOB</name>
<dbReference type="STRING" id="571298.SAMN04488026_109021"/>
<dbReference type="Proteomes" id="UP000199382">
    <property type="component" value="Unassembled WGS sequence"/>
</dbReference>
<reference evidence="2 3" key="1">
    <citation type="submission" date="2016-10" db="EMBL/GenBank/DDBJ databases">
        <authorList>
            <person name="de Groot N.N."/>
        </authorList>
    </citation>
    <scope>NUCLEOTIDE SEQUENCE [LARGE SCALE GENOMIC DNA]</scope>
    <source>
        <strain evidence="2 3">DSM 25294</strain>
    </source>
</reference>
<evidence type="ECO:0000313" key="3">
    <source>
        <dbReference type="Proteomes" id="UP000199382"/>
    </source>
</evidence>
<proteinExistence type="predicted"/>
<dbReference type="EMBL" id="FNEK01000090">
    <property type="protein sequence ID" value="SDL51589.1"/>
    <property type="molecule type" value="Genomic_DNA"/>
</dbReference>
<evidence type="ECO:0000256" key="1">
    <source>
        <dbReference type="SAM" id="MobiDB-lite"/>
    </source>
</evidence>
<organism evidence="2 3">
    <name type="scientific">Aliiruegeria lutimaris</name>
    <dbReference type="NCBI Taxonomy" id="571298"/>
    <lineage>
        <taxon>Bacteria</taxon>
        <taxon>Pseudomonadati</taxon>
        <taxon>Pseudomonadota</taxon>
        <taxon>Alphaproteobacteria</taxon>
        <taxon>Rhodobacterales</taxon>
        <taxon>Roseobacteraceae</taxon>
        <taxon>Aliiruegeria</taxon>
    </lineage>
</organism>
<dbReference type="AlphaFoldDB" id="A0A1G9KPG4"/>
<keyword evidence="3" id="KW-1185">Reference proteome</keyword>
<sequence length="44" mass="4849">MSKGDKSRGNREAKKPKKFKEKVVATADFSKGKAPVSLGEKKKK</sequence>
<feature type="compositionally biased region" description="Basic and acidic residues" evidence="1">
    <location>
        <begin position="1"/>
        <end position="13"/>
    </location>
</feature>
<feature type="region of interest" description="Disordered" evidence="1">
    <location>
        <begin position="1"/>
        <end position="44"/>
    </location>
</feature>